<name>A0A972FUP6_9FLAO</name>
<dbReference type="EMBL" id="JAAMPU010000107">
    <property type="protein sequence ID" value="NMH28883.1"/>
    <property type="molecule type" value="Genomic_DNA"/>
</dbReference>
<dbReference type="Pfam" id="PF18962">
    <property type="entry name" value="Por_Secre_tail"/>
    <property type="match status" value="1"/>
</dbReference>
<evidence type="ECO:0000313" key="5">
    <source>
        <dbReference type="Proteomes" id="UP000712080"/>
    </source>
</evidence>
<dbReference type="NCBIfam" id="TIGR04183">
    <property type="entry name" value="Por_Secre_tail"/>
    <property type="match status" value="1"/>
</dbReference>
<dbReference type="AlphaFoldDB" id="A0A972FUP6"/>
<evidence type="ECO:0000256" key="1">
    <source>
        <dbReference type="ARBA" id="ARBA00022729"/>
    </source>
</evidence>
<keyword evidence="1 2" id="KW-0732">Signal</keyword>
<dbReference type="InterPro" id="IPR026444">
    <property type="entry name" value="Secre_tail"/>
</dbReference>
<dbReference type="Proteomes" id="UP000712080">
    <property type="component" value="Unassembled WGS sequence"/>
</dbReference>
<comment type="caution">
    <text evidence="4">The sequence shown here is derived from an EMBL/GenBank/DDBJ whole genome shotgun (WGS) entry which is preliminary data.</text>
</comment>
<protein>
    <submittedName>
        <fullName evidence="4">T9SS type A sorting domain-containing protein</fullName>
    </submittedName>
</protein>
<accession>A0A972FUP6</accession>
<reference evidence="4" key="1">
    <citation type="submission" date="2020-02" db="EMBL/GenBank/DDBJ databases">
        <title>Flavobacterium sp. genome.</title>
        <authorList>
            <person name="Jung H.S."/>
            <person name="Baek J.H."/>
            <person name="Jeon C.O."/>
        </authorList>
    </citation>
    <scope>NUCLEOTIDE SEQUENCE</scope>
    <source>
        <strain evidence="4">SE-s28</strain>
    </source>
</reference>
<feature type="signal peptide" evidence="2">
    <location>
        <begin position="1"/>
        <end position="18"/>
    </location>
</feature>
<sequence>MKKITLLSLLLVSGYGFAQDTCAEAVPVSLGLTVVGDIDGNPADETSECWGTPGTAAEWYSYTPTELQVLKISTAGDVNPFDNDAYDTRLSIYTGTCDALTCFNGNDDVSDSDYRSELIFVAEAGVTYYFAWDDRWLASGFTFSLEVLNPDCSTALPFTEDFEAPEDFYGCYQTYDLDGNGAAMIQQNLDLDGDGEDETFLTAGVATTDDANDWTFSPAIAMVANGTYNVSIAYNGADSDAVGDANEAFELVWADAPSPDAPNQTVVGTYTDIIQNGLFEELQFNATVSDSTPFTPPAAGNYYLGIHVNSIVGGGFLLIFNYTVTETLGTQDVTRNVFSTYPNPAKSMLTLVQNETINSYEVFDMLGNKVMSEKVNASSVNVNVTSLATGTYVVKAQSASGTQVSKFVKS</sequence>
<evidence type="ECO:0000313" key="4">
    <source>
        <dbReference type="EMBL" id="NMH28883.1"/>
    </source>
</evidence>
<gene>
    <name evidence="4" type="ORF">G6047_12635</name>
</gene>
<dbReference type="RefSeq" id="WP_169527989.1">
    <property type="nucleotide sequence ID" value="NZ_JAAMPU010000107.1"/>
</dbReference>
<keyword evidence="5" id="KW-1185">Reference proteome</keyword>
<feature type="chain" id="PRO_5037193430" evidence="2">
    <location>
        <begin position="19"/>
        <end position="410"/>
    </location>
</feature>
<proteinExistence type="predicted"/>
<evidence type="ECO:0000259" key="3">
    <source>
        <dbReference type="Pfam" id="PF18962"/>
    </source>
</evidence>
<organism evidence="4 5">
    <name type="scientific">Flavobacterium silvaticum</name>
    <dbReference type="NCBI Taxonomy" id="1852020"/>
    <lineage>
        <taxon>Bacteria</taxon>
        <taxon>Pseudomonadati</taxon>
        <taxon>Bacteroidota</taxon>
        <taxon>Flavobacteriia</taxon>
        <taxon>Flavobacteriales</taxon>
        <taxon>Flavobacteriaceae</taxon>
        <taxon>Flavobacterium</taxon>
    </lineage>
</organism>
<feature type="domain" description="Secretion system C-terminal sorting" evidence="3">
    <location>
        <begin position="341"/>
        <end position="408"/>
    </location>
</feature>
<evidence type="ECO:0000256" key="2">
    <source>
        <dbReference type="SAM" id="SignalP"/>
    </source>
</evidence>